<feature type="compositionally biased region" description="Basic and acidic residues" evidence="2">
    <location>
        <begin position="188"/>
        <end position="204"/>
    </location>
</feature>
<name>A0A2L0UZP3_9CAUD</name>
<dbReference type="EMBL" id="MF403008">
    <property type="protein sequence ID" value="AUZ94995.1"/>
    <property type="molecule type" value="Genomic_DNA"/>
</dbReference>
<organism evidence="3 4">
    <name type="scientific">Agrobacterium phage Atu_ph07</name>
    <dbReference type="NCBI Taxonomy" id="2024264"/>
    <lineage>
        <taxon>Viruses</taxon>
        <taxon>Duplodnaviria</taxon>
        <taxon>Heunggongvirae</taxon>
        <taxon>Uroviricota</taxon>
        <taxon>Caudoviricetes</taxon>
        <taxon>Polybotosvirus</taxon>
        <taxon>Polybotosvirus Atuph07</taxon>
    </lineage>
</organism>
<sequence length="291" mass="32883">MKSELHKALTLLINEDREAAVSVLRDAILEAAKDIKQKLDEEDDLEIVAPEDDLDDIEVDEVEGAEFDGDEVEVDDEVEVEEEPEIEDVVDRIEDVEAHIAELQAEMDRLRGEEVLDDVDGEEEIEVEDEIVSEEDFTSEFETLDADFDDFDMDAEIDFDIDLEEGKSFRHSEDDDEEIDFTAKRKASKEDRAARRREYDHEREDELVESVGEKVAIPANKEGRLAGTNKTVAVKKNSTLPKQEPVIKTEAEPIKTVGGKTKNPTAPKKPKLDVEIKNVKNAPHVKVIGKK</sequence>
<feature type="coiled-coil region" evidence="1">
    <location>
        <begin position="86"/>
        <end position="113"/>
    </location>
</feature>
<keyword evidence="4" id="KW-1185">Reference proteome</keyword>
<keyword evidence="1" id="KW-0175">Coiled coil</keyword>
<dbReference type="Proteomes" id="UP000223025">
    <property type="component" value="Segment"/>
</dbReference>
<evidence type="ECO:0000256" key="1">
    <source>
        <dbReference type="SAM" id="Coils"/>
    </source>
</evidence>
<dbReference type="RefSeq" id="YP_009611878.1">
    <property type="nucleotide sequence ID" value="NC_042013.1"/>
</dbReference>
<evidence type="ECO:0000313" key="4">
    <source>
        <dbReference type="Proteomes" id="UP000223025"/>
    </source>
</evidence>
<dbReference type="KEGG" id="vg:40088216"/>
<evidence type="ECO:0000313" key="3">
    <source>
        <dbReference type="EMBL" id="AUZ94995.1"/>
    </source>
</evidence>
<evidence type="ECO:0000256" key="2">
    <source>
        <dbReference type="SAM" id="MobiDB-lite"/>
    </source>
</evidence>
<dbReference type="GeneID" id="40088216"/>
<proteinExistence type="predicted"/>
<feature type="compositionally biased region" description="Basic and acidic residues" evidence="2">
    <location>
        <begin position="164"/>
        <end position="173"/>
    </location>
</feature>
<feature type="region of interest" description="Disordered" evidence="2">
    <location>
        <begin position="164"/>
        <end position="206"/>
    </location>
</feature>
<feature type="region of interest" description="Disordered" evidence="2">
    <location>
        <begin position="237"/>
        <end position="271"/>
    </location>
</feature>
<accession>A0A2L0UZP3</accession>
<reference evidence="3 4" key="1">
    <citation type="submission" date="2017-06" db="EMBL/GenBank/DDBJ databases">
        <authorList>
            <person name="Kim H.J."/>
            <person name="Triplett B.A."/>
        </authorList>
    </citation>
    <scope>NUCLEOTIDE SEQUENCE [LARGE SCALE GENOMIC DNA]</scope>
</reference>
<protein>
    <submittedName>
        <fullName evidence="3">MJ0042 family finger-like protein</fullName>
    </submittedName>
</protein>